<reference evidence="7 8" key="1">
    <citation type="journal article" date="2011" name="J. Bacteriol.">
        <title>Complete genome sequence of seawater bacterium Glaciecola nitratireducens FR1064T.</title>
        <authorList>
            <person name="Bian F."/>
            <person name="Qin Q.L."/>
            <person name="Xie B.B."/>
            <person name="Shu Y.L."/>
            <person name="Zhang X.Y."/>
            <person name="Yu Y."/>
            <person name="Chen B."/>
            <person name="Chen X.L."/>
            <person name="Zhou B.C."/>
            <person name="Zhang Y.Z."/>
        </authorList>
    </citation>
    <scope>NUCLEOTIDE SEQUENCE [LARGE SCALE GENOMIC DNA]</scope>
    <source>
        <strain evidence="8">JCM 12485 / KCTC 12276 / FR1064</strain>
    </source>
</reference>
<dbReference type="InterPro" id="IPR010941">
    <property type="entry name" value="PhaC_N"/>
</dbReference>
<name>G4QJF8_GLANF</name>
<feature type="region of interest" description="Disordered" evidence="5">
    <location>
        <begin position="90"/>
        <end position="116"/>
    </location>
</feature>
<proteinExistence type="predicted"/>
<feature type="compositionally biased region" description="Basic and acidic residues" evidence="5">
    <location>
        <begin position="97"/>
        <end position="116"/>
    </location>
</feature>
<keyword evidence="8" id="KW-1185">Reference proteome</keyword>
<dbReference type="RefSeq" id="WP_014107442.1">
    <property type="nucleotide sequence ID" value="NC_016041.1"/>
</dbReference>
<keyword evidence="3" id="KW-0808">Transferase</keyword>
<feature type="region of interest" description="Disordered" evidence="5">
    <location>
        <begin position="572"/>
        <end position="592"/>
    </location>
</feature>
<organism evidence="7 8">
    <name type="scientific">Glaciecola nitratireducens (strain JCM 12485 / KCTC 12276 / FR1064)</name>
    <dbReference type="NCBI Taxonomy" id="1085623"/>
    <lineage>
        <taxon>Bacteria</taxon>
        <taxon>Pseudomonadati</taxon>
        <taxon>Pseudomonadota</taxon>
        <taxon>Gammaproteobacteria</taxon>
        <taxon>Alteromonadales</taxon>
        <taxon>Alteromonadaceae</taxon>
        <taxon>Brumicola</taxon>
    </lineage>
</organism>
<dbReference type="eggNOG" id="COG3243">
    <property type="taxonomic scope" value="Bacteria"/>
</dbReference>
<dbReference type="InterPro" id="IPR051321">
    <property type="entry name" value="PHA/PHB_synthase"/>
</dbReference>
<evidence type="ECO:0000256" key="3">
    <source>
        <dbReference type="ARBA" id="ARBA00022679"/>
    </source>
</evidence>
<dbReference type="AlphaFoldDB" id="G4QJF8"/>
<gene>
    <name evidence="7" type="primary">phbC</name>
    <name evidence="7" type="ordered locus">GNIT_0410</name>
</gene>
<keyword evidence="2" id="KW-0963">Cytoplasm</keyword>
<dbReference type="PANTHER" id="PTHR36837:SF5">
    <property type="entry name" value="POLY-3-HYDROXYBUTYRATE SYNTHASE"/>
    <property type="match status" value="1"/>
</dbReference>
<dbReference type="GO" id="GO:0016746">
    <property type="term" value="F:acyltransferase activity"/>
    <property type="evidence" value="ECO:0007669"/>
    <property type="project" value="UniProtKB-KW"/>
</dbReference>
<dbReference type="Gene3D" id="3.40.50.1820">
    <property type="entry name" value="alpha/beta hydrolase"/>
    <property type="match status" value="1"/>
</dbReference>
<dbReference type="InterPro" id="IPR029058">
    <property type="entry name" value="AB_hydrolase_fold"/>
</dbReference>
<dbReference type="HOGENOM" id="CLU_017387_1_0_6"/>
<evidence type="ECO:0000313" key="8">
    <source>
        <dbReference type="Proteomes" id="UP000009282"/>
    </source>
</evidence>
<dbReference type="NCBIfam" id="TIGR01838">
    <property type="entry name" value="PHA_synth_I"/>
    <property type="match status" value="1"/>
</dbReference>
<evidence type="ECO:0000259" key="6">
    <source>
        <dbReference type="Pfam" id="PF07167"/>
    </source>
</evidence>
<keyword evidence="4" id="KW-0012">Acyltransferase</keyword>
<evidence type="ECO:0000256" key="5">
    <source>
        <dbReference type="SAM" id="MobiDB-lite"/>
    </source>
</evidence>
<dbReference type="SUPFAM" id="SSF53474">
    <property type="entry name" value="alpha/beta-Hydrolases"/>
    <property type="match status" value="1"/>
</dbReference>
<sequence length="605" mass="68094">MSTDETEVLAYIEKYATVFNALAQEVLTRTNKTAEGAGASVPGMFDPQKLAALLNGDIKVDSNKLIQQQMQYMQKQTDLWQQASKAMMGQSLSDNNNDEKASNAEAKNKSSDRRFAHSDWDQNPVFRYIKESYLANSDMLSNMIDAIEFSDEKAAKQAKFFTRQYVNSLSPTNFVLTNPEVCEEVINSKGQNLVKGMQNFLEDLEKSPLEAFKMRQSDSDAFKLGENLAYTPGKVVFQNELIQLIHYTPIQENHYQVPVLITPPFINKYYVLDLDEKKSMVKGLLNAGYSVFMISWVNPTSELSDNDFTDYMRKGPLEAIEQVKAITKQKQVNLTGFCVGGTLLAMTAAYLRALGDESIASLTFLTTLLDFNEPGEVGNYFSEDMLPMIEQNAELKGVFDGRIIGMSFSLLRENNLFWSFFIENYLKGKDPAPFDILYWNSDATNIPAACFKQYMRTTYWENKLKDPGAVVIDGVPIDLGKIDMPSYFLSTVADHIVLWQGAYEGAKLVSGDSRFVLAGSGHLAGVINPIEGGKYPHWLNDELPDSSQDWFDGAKEHNGSWWPDWHQWMQSTSGKKIKAPQPGQSKQHPAIMDAPGDYVLKRLDE</sequence>
<dbReference type="EMBL" id="CP003060">
    <property type="protein sequence ID" value="AEP28564.1"/>
    <property type="molecule type" value="Genomic_DNA"/>
</dbReference>
<dbReference type="InterPro" id="IPR010963">
    <property type="entry name" value="PHA_synth_I"/>
</dbReference>
<dbReference type="GO" id="GO:0042619">
    <property type="term" value="P:poly-hydroxybutyrate biosynthetic process"/>
    <property type="evidence" value="ECO:0007669"/>
    <property type="project" value="InterPro"/>
</dbReference>
<evidence type="ECO:0000256" key="4">
    <source>
        <dbReference type="ARBA" id="ARBA00023315"/>
    </source>
</evidence>
<evidence type="ECO:0000256" key="2">
    <source>
        <dbReference type="ARBA" id="ARBA00022490"/>
    </source>
</evidence>
<dbReference type="Pfam" id="PF07167">
    <property type="entry name" value="PhaC_N"/>
    <property type="match status" value="1"/>
</dbReference>
<dbReference type="GO" id="GO:0005737">
    <property type="term" value="C:cytoplasm"/>
    <property type="evidence" value="ECO:0007669"/>
    <property type="project" value="UniProtKB-SubCell"/>
</dbReference>
<evidence type="ECO:0000256" key="1">
    <source>
        <dbReference type="ARBA" id="ARBA00004496"/>
    </source>
</evidence>
<dbReference type="OrthoDB" id="7208816at2"/>
<evidence type="ECO:0000313" key="7">
    <source>
        <dbReference type="EMBL" id="AEP28564.1"/>
    </source>
</evidence>
<feature type="domain" description="Poly-beta-hydroxybutyrate polymerase N-terminal" evidence="6">
    <location>
        <begin position="112"/>
        <end position="282"/>
    </location>
</feature>
<dbReference type="PANTHER" id="PTHR36837">
    <property type="entry name" value="POLY(3-HYDROXYALKANOATE) POLYMERASE SUBUNIT PHAC"/>
    <property type="match status" value="1"/>
</dbReference>
<protein>
    <submittedName>
        <fullName evidence="7">Poly-beta-hydroxybutyrate polymerase</fullName>
    </submittedName>
</protein>
<accession>G4QJF8</accession>
<dbReference type="Proteomes" id="UP000009282">
    <property type="component" value="Chromosome"/>
</dbReference>
<comment type="subcellular location">
    <subcellularLocation>
        <location evidence="1">Cytoplasm</location>
    </subcellularLocation>
</comment>
<dbReference type="STRING" id="1085623.GNIT_0410"/>
<dbReference type="KEGG" id="gni:GNIT_0410"/>